<evidence type="ECO:0000256" key="4">
    <source>
        <dbReference type="SAM" id="MobiDB-lite"/>
    </source>
</evidence>
<dbReference type="OrthoDB" id="193499at2759"/>
<evidence type="ECO:0000256" key="3">
    <source>
        <dbReference type="RuleBase" id="RU363019"/>
    </source>
</evidence>
<dbReference type="Gene3D" id="2.40.100.10">
    <property type="entry name" value="Cyclophilin-like"/>
    <property type="match status" value="1"/>
</dbReference>
<sequence>MNESELFGRTIRCNFARPPKATERSSRPVWADDEWLKRYGKGSGIADATDGEEAASTAKGLPRVYLGVKIGIRYIGRIVIELRSDVVPKTAENFRCLCTGEKGFGFEGSTFHRIIPKFMLQGGDFTKGDGTGGKSIYGPKFEDENFKACTLYILKHVMPGTVSMANCGPNTNGSQFFICTEKTDWLDGKHVVFGHVVEGMNVVRQVEQQGTPSGKPQMVVKIVECGELEPAPLVVNTESENGDSQNAMEVDQQKETAT</sequence>
<dbReference type="GO" id="GO:0016018">
    <property type="term" value="F:cyclosporin A binding"/>
    <property type="evidence" value="ECO:0007669"/>
    <property type="project" value="TreeGrafter"/>
</dbReference>
<protein>
    <recommendedName>
        <fullName evidence="3">Peptidyl-prolyl cis-trans isomerase</fullName>
        <shortName evidence="3">PPIase</shortName>
        <ecNumber evidence="3">5.2.1.8</ecNumber>
    </recommendedName>
</protein>
<accession>A0A0C2F4C8</accession>
<gene>
    <name evidence="6" type="ORF">ANCDUO_26643</name>
</gene>
<dbReference type="Pfam" id="PF00160">
    <property type="entry name" value="Pro_isomerase"/>
    <property type="match status" value="1"/>
</dbReference>
<dbReference type="PANTHER" id="PTHR11071">
    <property type="entry name" value="PEPTIDYL-PROLYL CIS-TRANS ISOMERASE"/>
    <property type="match status" value="1"/>
</dbReference>
<comment type="function">
    <text evidence="3">PPIases accelerate the folding of proteins. It catalyzes the cis-trans isomerization of proline imidic peptide bonds in oligopeptides.</text>
</comment>
<evidence type="ECO:0000259" key="5">
    <source>
        <dbReference type="PROSITE" id="PS50072"/>
    </source>
</evidence>
<dbReference type="EMBL" id="KN786643">
    <property type="protein sequence ID" value="KIH43355.1"/>
    <property type="molecule type" value="Genomic_DNA"/>
</dbReference>
<dbReference type="GO" id="GO:0006457">
    <property type="term" value="P:protein folding"/>
    <property type="evidence" value="ECO:0007669"/>
    <property type="project" value="InterPro"/>
</dbReference>
<comment type="catalytic activity">
    <reaction evidence="3">
        <text>[protein]-peptidylproline (omega=180) = [protein]-peptidylproline (omega=0)</text>
        <dbReference type="Rhea" id="RHEA:16237"/>
        <dbReference type="Rhea" id="RHEA-COMP:10747"/>
        <dbReference type="Rhea" id="RHEA-COMP:10748"/>
        <dbReference type="ChEBI" id="CHEBI:83833"/>
        <dbReference type="ChEBI" id="CHEBI:83834"/>
        <dbReference type="EC" id="5.2.1.8"/>
    </reaction>
</comment>
<evidence type="ECO:0000256" key="2">
    <source>
        <dbReference type="ARBA" id="ARBA00023235"/>
    </source>
</evidence>
<dbReference type="SUPFAM" id="SSF50891">
    <property type="entry name" value="Cyclophilin-like"/>
    <property type="match status" value="1"/>
</dbReference>
<dbReference type="FunFam" id="2.40.100.10:FF:000046">
    <property type="entry name" value="Peptidyl-prolyl cis-trans isomerase E"/>
    <property type="match status" value="1"/>
</dbReference>
<feature type="region of interest" description="Disordered" evidence="4">
    <location>
        <begin position="236"/>
        <end position="258"/>
    </location>
</feature>
<dbReference type="PROSITE" id="PS00170">
    <property type="entry name" value="CSA_PPIASE_1"/>
    <property type="match status" value="1"/>
</dbReference>
<feature type="compositionally biased region" description="Polar residues" evidence="4">
    <location>
        <begin position="236"/>
        <end position="247"/>
    </location>
</feature>
<dbReference type="PANTHER" id="PTHR11071:SF575">
    <property type="entry name" value="PEPTIDYL-PROLYL CIS-TRANS ISOMERASE E"/>
    <property type="match status" value="1"/>
</dbReference>
<evidence type="ECO:0000313" key="7">
    <source>
        <dbReference type="Proteomes" id="UP000054047"/>
    </source>
</evidence>
<dbReference type="EC" id="5.2.1.8" evidence="3"/>
<keyword evidence="2 3" id="KW-0413">Isomerase</keyword>
<proteinExistence type="inferred from homology"/>
<dbReference type="InterPro" id="IPR029000">
    <property type="entry name" value="Cyclophilin-like_dom_sf"/>
</dbReference>
<dbReference type="InterPro" id="IPR020892">
    <property type="entry name" value="Cyclophilin-type_PPIase_CS"/>
</dbReference>
<dbReference type="PRINTS" id="PR00153">
    <property type="entry name" value="CSAPPISMRASE"/>
</dbReference>
<dbReference type="InterPro" id="IPR002130">
    <property type="entry name" value="Cyclophilin-type_PPIase_dom"/>
</dbReference>
<dbReference type="Proteomes" id="UP000054047">
    <property type="component" value="Unassembled WGS sequence"/>
</dbReference>
<feature type="domain" description="PPIase cyclophilin-type" evidence="5">
    <location>
        <begin position="65"/>
        <end position="227"/>
    </location>
</feature>
<dbReference type="GO" id="GO:0003755">
    <property type="term" value="F:peptidyl-prolyl cis-trans isomerase activity"/>
    <property type="evidence" value="ECO:0007669"/>
    <property type="project" value="UniProtKB-UniRule"/>
</dbReference>
<reference evidence="6 7" key="1">
    <citation type="submission" date="2013-12" db="EMBL/GenBank/DDBJ databases">
        <title>Draft genome of the parsitic nematode Ancylostoma duodenale.</title>
        <authorList>
            <person name="Mitreva M."/>
        </authorList>
    </citation>
    <scope>NUCLEOTIDE SEQUENCE [LARGE SCALE GENOMIC DNA]</scope>
    <source>
        <strain evidence="6 7">Zhejiang</strain>
    </source>
</reference>
<organism evidence="6 7">
    <name type="scientific">Ancylostoma duodenale</name>
    <dbReference type="NCBI Taxonomy" id="51022"/>
    <lineage>
        <taxon>Eukaryota</taxon>
        <taxon>Metazoa</taxon>
        <taxon>Ecdysozoa</taxon>
        <taxon>Nematoda</taxon>
        <taxon>Chromadorea</taxon>
        <taxon>Rhabditida</taxon>
        <taxon>Rhabditina</taxon>
        <taxon>Rhabditomorpha</taxon>
        <taxon>Strongyloidea</taxon>
        <taxon>Ancylostomatidae</taxon>
        <taxon>Ancylostomatinae</taxon>
        <taxon>Ancylostoma</taxon>
    </lineage>
</organism>
<evidence type="ECO:0000256" key="1">
    <source>
        <dbReference type="ARBA" id="ARBA00023110"/>
    </source>
</evidence>
<name>A0A0C2F4C8_9BILA</name>
<evidence type="ECO:0000313" key="6">
    <source>
        <dbReference type="EMBL" id="KIH43355.1"/>
    </source>
</evidence>
<keyword evidence="7" id="KW-1185">Reference proteome</keyword>
<keyword evidence="1 3" id="KW-0697">Rotamase</keyword>
<comment type="similarity">
    <text evidence="3">Belongs to the cyclophilin-type PPIase family.</text>
</comment>
<dbReference type="GO" id="GO:0005739">
    <property type="term" value="C:mitochondrion"/>
    <property type="evidence" value="ECO:0007669"/>
    <property type="project" value="TreeGrafter"/>
</dbReference>
<dbReference type="AlphaFoldDB" id="A0A0C2F4C8"/>
<dbReference type="PROSITE" id="PS50072">
    <property type="entry name" value="CSA_PPIASE_2"/>
    <property type="match status" value="1"/>
</dbReference>
<dbReference type="CDD" id="cd01926">
    <property type="entry name" value="cyclophilin_ABH_like"/>
    <property type="match status" value="1"/>
</dbReference>